<comment type="caution">
    <text evidence="2">The sequence shown here is derived from an EMBL/GenBank/DDBJ whole genome shotgun (WGS) entry which is preliminary data.</text>
</comment>
<organism evidence="2 3">
    <name type="scientific">Streptomyces stephensoniae</name>
    <dbReference type="NCBI Taxonomy" id="3375367"/>
    <lineage>
        <taxon>Bacteria</taxon>
        <taxon>Bacillati</taxon>
        <taxon>Actinomycetota</taxon>
        <taxon>Actinomycetes</taxon>
        <taxon>Kitasatosporales</taxon>
        <taxon>Streptomycetaceae</taxon>
        <taxon>Streptomyces</taxon>
    </lineage>
</organism>
<gene>
    <name evidence="2" type="ORF">RM717_10010</name>
</gene>
<dbReference type="RefSeq" id="WP_311598276.1">
    <property type="nucleotide sequence ID" value="NZ_JAVRFG010000010.1"/>
</dbReference>
<keyword evidence="1" id="KW-0732">Signal</keyword>
<keyword evidence="3" id="KW-1185">Reference proteome</keyword>
<reference evidence="3" key="1">
    <citation type="submission" date="2023-07" db="EMBL/GenBank/DDBJ databases">
        <title>30 novel species of actinomycetes from the DSMZ collection.</title>
        <authorList>
            <person name="Nouioui I."/>
        </authorList>
    </citation>
    <scope>NUCLEOTIDE SEQUENCE [LARGE SCALE GENOMIC DNA]</scope>
    <source>
        <strain evidence="3">DSM 40932</strain>
    </source>
</reference>
<sequence length="154" mass="16398">MSIITSARRVTTVAAVVVAALSGAVLTAPAAHAAPKLHWNDVGMKNPDSRFLEMWHPGKHIGNVYWSADPIVGLDLGDTLYVNDLKSDGYSIRGQVKQVSTGKIIIDIGTAGKTAPAQVKKTKNLKEGTKVQIRGCVMKAGKSHGCTSWYSARA</sequence>
<feature type="chain" id="PRO_5046157644" description="Secreted protein" evidence="1">
    <location>
        <begin position="34"/>
        <end position="154"/>
    </location>
</feature>
<evidence type="ECO:0000313" key="3">
    <source>
        <dbReference type="Proteomes" id="UP001180556"/>
    </source>
</evidence>
<protein>
    <recommendedName>
        <fullName evidence="4">Secreted protein</fullName>
    </recommendedName>
</protein>
<evidence type="ECO:0000313" key="2">
    <source>
        <dbReference type="EMBL" id="MDT0490840.1"/>
    </source>
</evidence>
<accession>A0ABU2VZY1</accession>
<evidence type="ECO:0008006" key="4">
    <source>
        <dbReference type="Google" id="ProtNLM"/>
    </source>
</evidence>
<dbReference type="Proteomes" id="UP001180556">
    <property type="component" value="Unassembled WGS sequence"/>
</dbReference>
<dbReference type="EMBL" id="JAVRFG010000010">
    <property type="protein sequence ID" value="MDT0490840.1"/>
    <property type="molecule type" value="Genomic_DNA"/>
</dbReference>
<evidence type="ECO:0000256" key="1">
    <source>
        <dbReference type="SAM" id="SignalP"/>
    </source>
</evidence>
<name>A0ABU2VZY1_9ACTN</name>
<feature type="signal peptide" evidence="1">
    <location>
        <begin position="1"/>
        <end position="33"/>
    </location>
</feature>
<proteinExistence type="predicted"/>